<comment type="caution">
    <text evidence="2">The sequence shown here is derived from an EMBL/GenBank/DDBJ whole genome shotgun (WGS) entry which is preliminary data.</text>
</comment>
<keyword evidence="1" id="KW-0812">Transmembrane</keyword>
<dbReference type="EMBL" id="MFEH01000002">
    <property type="protein sequence ID" value="OGE74062.1"/>
    <property type="molecule type" value="Genomic_DNA"/>
</dbReference>
<accession>A0A1F5N947</accession>
<sequence length="83" mass="9305">MRIFYGIIWIIIGFLLIRYSVGLTENLGTMDWAEKYLKGGFGAGTYSMYRLLGLLIIILSLLYIFGFMGAIVSPFGHLFGGSR</sequence>
<keyword evidence="1" id="KW-1133">Transmembrane helix</keyword>
<gene>
    <name evidence="2" type="ORF">A2717_00830</name>
</gene>
<evidence type="ECO:0000313" key="3">
    <source>
        <dbReference type="Proteomes" id="UP000177610"/>
    </source>
</evidence>
<evidence type="ECO:0000256" key="1">
    <source>
        <dbReference type="SAM" id="Phobius"/>
    </source>
</evidence>
<protein>
    <submittedName>
        <fullName evidence="2">Uncharacterized protein</fullName>
    </submittedName>
</protein>
<name>A0A1F5N947_9BACT</name>
<keyword evidence="1" id="KW-0472">Membrane</keyword>
<dbReference type="AlphaFoldDB" id="A0A1F5N947"/>
<reference evidence="2 3" key="1">
    <citation type="journal article" date="2016" name="Nat. Commun.">
        <title>Thousands of microbial genomes shed light on interconnected biogeochemical processes in an aquifer system.</title>
        <authorList>
            <person name="Anantharaman K."/>
            <person name="Brown C.T."/>
            <person name="Hug L.A."/>
            <person name="Sharon I."/>
            <person name="Castelle C.J."/>
            <person name="Probst A.J."/>
            <person name="Thomas B.C."/>
            <person name="Singh A."/>
            <person name="Wilkins M.J."/>
            <person name="Karaoz U."/>
            <person name="Brodie E.L."/>
            <person name="Williams K.H."/>
            <person name="Hubbard S.S."/>
            <person name="Banfield J.F."/>
        </authorList>
    </citation>
    <scope>NUCLEOTIDE SEQUENCE [LARGE SCALE GENOMIC DNA]</scope>
</reference>
<dbReference type="Proteomes" id="UP000177610">
    <property type="component" value="Unassembled WGS sequence"/>
</dbReference>
<feature type="transmembrane region" description="Helical" evidence="1">
    <location>
        <begin position="49"/>
        <end position="72"/>
    </location>
</feature>
<evidence type="ECO:0000313" key="2">
    <source>
        <dbReference type="EMBL" id="OGE74062.1"/>
    </source>
</evidence>
<organism evidence="2 3">
    <name type="scientific">Candidatus Doudnabacteria bacterium RIFCSPHIGHO2_01_FULL_41_86</name>
    <dbReference type="NCBI Taxonomy" id="1817821"/>
    <lineage>
        <taxon>Bacteria</taxon>
        <taxon>Candidatus Doudnaibacteriota</taxon>
    </lineage>
</organism>
<proteinExistence type="predicted"/>
<feature type="transmembrane region" description="Helical" evidence="1">
    <location>
        <begin position="6"/>
        <end position="28"/>
    </location>
</feature>